<protein>
    <submittedName>
        <fullName evidence="1">Uncharacterized protein</fullName>
    </submittedName>
</protein>
<dbReference type="Proteomes" id="UP000032142">
    <property type="component" value="Unassembled WGS sequence"/>
</dbReference>
<proteinExistence type="predicted"/>
<accession>A0A0B0MDL7</accession>
<name>A0A0B0MDL7_GOSAR</name>
<evidence type="ECO:0000313" key="2">
    <source>
        <dbReference type="Proteomes" id="UP000032142"/>
    </source>
</evidence>
<reference evidence="2" key="1">
    <citation type="submission" date="2014-09" db="EMBL/GenBank/DDBJ databases">
        <authorList>
            <person name="Mudge J."/>
            <person name="Ramaraj T."/>
            <person name="Lindquist I.E."/>
            <person name="Bharti A.K."/>
            <person name="Sundararajan A."/>
            <person name="Cameron C.T."/>
            <person name="Woodward J.E."/>
            <person name="May G.D."/>
            <person name="Brubaker C."/>
            <person name="Broadhvest J."/>
            <person name="Wilkins T.A."/>
        </authorList>
    </citation>
    <scope>NUCLEOTIDE SEQUENCE</scope>
    <source>
        <strain evidence="2">cv. AKA8401</strain>
    </source>
</reference>
<organism evidence="1 2">
    <name type="scientific">Gossypium arboreum</name>
    <name type="common">Tree cotton</name>
    <name type="synonym">Gossypium nanking</name>
    <dbReference type="NCBI Taxonomy" id="29729"/>
    <lineage>
        <taxon>Eukaryota</taxon>
        <taxon>Viridiplantae</taxon>
        <taxon>Streptophyta</taxon>
        <taxon>Embryophyta</taxon>
        <taxon>Tracheophyta</taxon>
        <taxon>Spermatophyta</taxon>
        <taxon>Magnoliopsida</taxon>
        <taxon>eudicotyledons</taxon>
        <taxon>Gunneridae</taxon>
        <taxon>Pentapetalae</taxon>
        <taxon>rosids</taxon>
        <taxon>malvids</taxon>
        <taxon>Malvales</taxon>
        <taxon>Malvaceae</taxon>
        <taxon>Malvoideae</taxon>
        <taxon>Gossypium</taxon>
    </lineage>
</organism>
<dbReference type="EMBL" id="JRRC01040711">
    <property type="protein sequence ID" value="KHF98481.1"/>
    <property type="molecule type" value="Genomic_DNA"/>
</dbReference>
<gene>
    <name evidence="1" type="ORF">F383_37502</name>
</gene>
<sequence length="8" mass="910">MDQSTSLE</sequence>
<keyword evidence="2" id="KW-1185">Reference proteome</keyword>
<comment type="caution">
    <text evidence="1">The sequence shown here is derived from an EMBL/GenBank/DDBJ whole genome shotgun (WGS) entry which is preliminary data.</text>
</comment>
<evidence type="ECO:0000313" key="1">
    <source>
        <dbReference type="EMBL" id="KHF98481.1"/>
    </source>
</evidence>